<keyword evidence="1" id="KW-0812">Transmembrane</keyword>
<feature type="transmembrane region" description="Helical" evidence="1">
    <location>
        <begin position="15"/>
        <end position="35"/>
    </location>
</feature>
<evidence type="ECO:0000313" key="3">
    <source>
        <dbReference type="Proteomes" id="UP000004095"/>
    </source>
</evidence>
<keyword evidence="1" id="KW-0472">Membrane</keyword>
<organism evidence="2 3">
    <name type="scientific">Microscilla marina ATCC 23134</name>
    <dbReference type="NCBI Taxonomy" id="313606"/>
    <lineage>
        <taxon>Bacteria</taxon>
        <taxon>Pseudomonadati</taxon>
        <taxon>Bacteroidota</taxon>
        <taxon>Cytophagia</taxon>
        <taxon>Cytophagales</taxon>
        <taxon>Microscillaceae</taxon>
        <taxon>Microscilla</taxon>
    </lineage>
</organism>
<name>A1ZDB3_MICM2</name>
<dbReference type="AlphaFoldDB" id="A1ZDB3"/>
<evidence type="ECO:0000256" key="1">
    <source>
        <dbReference type="SAM" id="Phobius"/>
    </source>
</evidence>
<sequence length="51" mass="5861">MLTYNQVIEFKQNCVRSAFAVGALTQIALLLLVLVDQSQQYKKAILKYEQK</sequence>
<comment type="caution">
    <text evidence="2">The sequence shown here is derived from an EMBL/GenBank/DDBJ whole genome shotgun (WGS) entry which is preliminary data.</text>
</comment>
<evidence type="ECO:0000313" key="2">
    <source>
        <dbReference type="EMBL" id="EAY31652.1"/>
    </source>
</evidence>
<gene>
    <name evidence="2" type="ORF">M23134_05158</name>
</gene>
<dbReference type="EMBL" id="AAWS01000002">
    <property type="protein sequence ID" value="EAY31652.1"/>
    <property type="molecule type" value="Genomic_DNA"/>
</dbReference>
<proteinExistence type="predicted"/>
<reference evidence="2 3" key="1">
    <citation type="submission" date="2007-01" db="EMBL/GenBank/DDBJ databases">
        <authorList>
            <person name="Haygood M."/>
            <person name="Podell S."/>
            <person name="Anderson C."/>
            <person name="Hopkinson B."/>
            <person name="Roe K."/>
            <person name="Barbeau K."/>
            <person name="Gaasterland T."/>
            <person name="Ferriera S."/>
            <person name="Johnson J."/>
            <person name="Kravitz S."/>
            <person name="Beeson K."/>
            <person name="Sutton G."/>
            <person name="Rogers Y.-H."/>
            <person name="Friedman R."/>
            <person name="Frazier M."/>
            <person name="Venter J.C."/>
        </authorList>
    </citation>
    <scope>NUCLEOTIDE SEQUENCE [LARGE SCALE GENOMIC DNA]</scope>
    <source>
        <strain evidence="2 3">ATCC 23134</strain>
    </source>
</reference>
<protein>
    <submittedName>
        <fullName evidence="2">Uncharacterized protein</fullName>
    </submittedName>
</protein>
<keyword evidence="3" id="KW-1185">Reference proteome</keyword>
<dbReference type="Proteomes" id="UP000004095">
    <property type="component" value="Unassembled WGS sequence"/>
</dbReference>
<keyword evidence="1" id="KW-1133">Transmembrane helix</keyword>
<accession>A1ZDB3</accession>